<dbReference type="Proteomes" id="UP001501570">
    <property type="component" value="Unassembled WGS sequence"/>
</dbReference>
<feature type="signal peptide" evidence="1">
    <location>
        <begin position="1"/>
        <end position="17"/>
    </location>
</feature>
<dbReference type="PANTHER" id="PTHR42941:SF1">
    <property type="entry name" value="SLL1037 PROTEIN"/>
    <property type="match status" value="1"/>
</dbReference>
<keyword evidence="1" id="KW-0732">Signal</keyword>
<proteinExistence type="predicted"/>
<dbReference type="Gene3D" id="3.40.190.10">
    <property type="entry name" value="Periplasmic binding protein-like II"/>
    <property type="match status" value="2"/>
</dbReference>
<comment type="caution">
    <text evidence="2">The sequence shown here is derived from an EMBL/GenBank/DDBJ whole genome shotgun (WGS) entry which is preliminary data.</text>
</comment>
<feature type="chain" id="PRO_5045435110" evidence="1">
    <location>
        <begin position="18"/>
        <end position="317"/>
    </location>
</feature>
<dbReference type="PANTHER" id="PTHR42941">
    <property type="entry name" value="SLL1037 PROTEIN"/>
    <property type="match status" value="1"/>
</dbReference>
<accession>A0ABP9SSM8</accession>
<keyword evidence="3" id="KW-1185">Reference proteome</keyword>
<dbReference type="InterPro" id="IPR011852">
    <property type="entry name" value="TRAP_TAXI"/>
</dbReference>
<reference evidence="3" key="1">
    <citation type="journal article" date="2019" name="Int. J. Syst. Evol. Microbiol.">
        <title>The Global Catalogue of Microorganisms (GCM) 10K type strain sequencing project: providing services to taxonomists for standard genome sequencing and annotation.</title>
        <authorList>
            <consortium name="The Broad Institute Genomics Platform"/>
            <consortium name="The Broad Institute Genome Sequencing Center for Infectious Disease"/>
            <person name="Wu L."/>
            <person name="Ma J."/>
        </authorList>
    </citation>
    <scope>NUCLEOTIDE SEQUENCE [LARGE SCALE GENOMIC DNA]</scope>
    <source>
        <strain evidence="3">JCM 18304</strain>
    </source>
</reference>
<name>A0ABP9SSM8_9ACTN</name>
<dbReference type="SUPFAM" id="SSF53850">
    <property type="entry name" value="Periplasmic binding protein-like II"/>
    <property type="match status" value="1"/>
</dbReference>
<sequence>MWFLLALAAAVVLPAGCSNVPRDQTGAPEAPVVIATGATLGVYYQYAQAFAQAAGPGLGGMRLLPTLGSVDNLELLGRGEATFAFTAADAAADAYDGIGSFHQPVPLRAVARVYDDYIHLVVPAESPIHDVAGLRGQRVSVGPDGSGTVLIAERILSATGIDPVREIARRSLSINDSVTAMEEHRIDAFFWSGGLKTEGITELARHMPIRLVSLADASERLRQSYGASYRLGTIPAGTYPGVDTVATVAVPNLLVALESTPADLVSRVVTALFANAATISDRVPAAALLDRRVAIFTGDIPLHAGALGYYRSVKMDR</sequence>
<gene>
    <name evidence="2" type="ORF">GCM10023322_81790</name>
</gene>
<evidence type="ECO:0000256" key="1">
    <source>
        <dbReference type="SAM" id="SignalP"/>
    </source>
</evidence>
<dbReference type="Pfam" id="PF16868">
    <property type="entry name" value="NMT1_3"/>
    <property type="match status" value="1"/>
</dbReference>
<dbReference type="NCBIfam" id="TIGR02122">
    <property type="entry name" value="TRAP_TAXI"/>
    <property type="match status" value="1"/>
</dbReference>
<organism evidence="2 3">
    <name type="scientific">Rugosimonospora acidiphila</name>
    <dbReference type="NCBI Taxonomy" id="556531"/>
    <lineage>
        <taxon>Bacteria</taxon>
        <taxon>Bacillati</taxon>
        <taxon>Actinomycetota</taxon>
        <taxon>Actinomycetes</taxon>
        <taxon>Micromonosporales</taxon>
        <taxon>Micromonosporaceae</taxon>
        <taxon>Rugosimonospora</taxon>
    </lineage>
</organism>
<dbReference type="EMBL" id="BAABJQ010000051">
    <property type="protein sequence ID" value="GAA5201556.1"/>
    <property type="molecule type" value="Genomic_DNA"/>
</dbReference>
<protein>
    <submittedName>
        <fullName evidence="2">TAXI family TRAP transporter solute-binding subunit</fullName>
    </submittedName>
</protein>
<evidence type="ECO:0000313" key="2">
    <source>
        <dbReference type="EMBL" id="GAA5201556.1"/>
    </source>
</evidence>
<evidence type="ECO:0000313" key="3">
    <source>
        <dbReference type="Proteomes" id="UP001501570"/>
    </source>
</evidence>